<sequence>MFSRGDIPETAMSDGRHEMLDAGRWMLDAGCSPVRKRRATRPNYAEMRHIPPPPPTSQNIKPSRLVSGRPACLPVFRPRKKGRELADMRITPRGSKRPAAGCRLAQLGTQGLM</sequence>
<dbReference type="KEGG" id="uvi:66067827"/>
<dbReference type="AlphaFoldDB" id="A0A8E5HWD3"/>
<evidence type="ECO:0000313" key="2">
    <source>
        <dbReference type="EMBL" id="QUC22809.1"/>
    </source>
</evidence>
<evidence type="ECO:0000313" key="3">
    <source>
        <dbReference type="Proteomes" id="UP000027002"/>
    </source>
</evidence>
<proteinExistence type="predicted"/>
<dbReference type="GeneID" id="66067827"/>
<accession>A0A8E5HWD3</accession>
<organism evidence="2 3">
    <name type="scientific">Ustilaginoidea virens</name>
    <name type="common">Rice false smut fungus</name>
    <name type="synonym">Villosiclava virens</name>
    <dbReference type="NCBI Taxonomy" id="1159556"/>
    <lineage>
        <taxon>Eukaryota</taxon>
        <taxon>Fungi</taxon>
        <taxon>Dikarya</taxon>
        <taxon>Ascomycota</taxon>
        <taxon>Pezizomycotina</taxon>
        <taxon>Sordariomycetes</taxon>
        <taxon>Hypocreomycetidae</taxon>
        <taxon>Hypocreales</taxon>
        <taxon>Clavicipitaceae</taxon>
        <taxon>Ustilaginoidea</taxon>
    </lineage>
</organism>
<reference evidence="2" key="1">
    <citation type="submission" date="2020-03" db="EMBL/GenBank/DDBJ databases">
        <title>A mixture of massive structural variations and highly conserved coding sequences in Ustilaginoidea virens genome.</title>
        <authorList>
            <person name="Zhang K."/>
            <person name="Zhao Z."/>
            <person name="Zhang Z."/>
            <person name="Li Y."/>
            <person name="Hsiang T."/>
            <person name="Sun W."/>
        </authorList>
    </citation>
    <scope>NUCLEOTIDE SEQUENCE</scope>
    <source>
        <strain evidence="2">UV-8b</strain>
    </source>
</reference>
<dbReference type="Proteomes" id="UP000027002">
    <property type="component" value="Chromosome 5"/>
</dbReference>
<gene>
    <name evidence="2" type="ORF">UV8b_07050</name>
</gene>
<feature type="region of interest" description="Disordered" evidence="1">
    <location>
        <begin position="36"/>
        <end position="113"/>
    </location>
</feature>
<keyword evidence="3" id="KW-1185">Reference proteome</keyword>
<dbReference type="EMBL" id="CP072757">
    <property type="protein sequence ID" value="QUC22809.1"/>
    <property type="molecule type" value="Genomic_DNA"/>
</dbReference>
<evidence type="ECO:0000256" key="1">
    <source>
        <dbReference type="SAM" id="MobiDB-lite"/>
    </source>
</evidence>
<dbReference type="RefSeq" id="XP_043000482.1">
    <property type="nucleotide sequence ID" value="XM_043144547.1"/>
</dbReference>
<protein>
    <submittedName>
        <fullName evidence="2">Uncharacterized protein</fullName>
    </submittedName>
</protein>
<name>A0A8E5HWD3_USTVR</name>